<dbReference type="EMBL" id="GBRH01191254">
    <property type="protein sequence ID" value="JAE06642.1"/>
    <property type="molecule type" value="Transcribed_RNA"/>
</dbReference>
<reference evidence="1" key="2">
    <citation type="journal article" date="2015" name="Data Brief">
        <title>Shoot transcriptome of the giant reed, Arundo donax.</title>
        <authorList>
            <person name="Barrero R.A."/>
            <person name="Guerrero F.D."/>
            <person name="Moolhuijzen P."/>
            <person name="Goolsby J.A."/>
            <person name="Tidwell J."/>
            <person name="Bellgard S.E."/>
            <person name="Bellgard M.I."/>
        </authorList>
    </citation>
    <scope>NUCLEOTIDE SEQUENCE</scope>
    <source>
        <tissue evidence="1">Shoot tissue taken approximately 20 cm above the soil surface</tissue>
    </source>
</reference>
<proteinExistence type="predicted"/>
<organism evidence="1">
    <name type="scientific">Arundo donax</name>
    <name type="common">Giant reed</name>
    <name type="synonym">Donax arundinaceus</name>
    <dbReference type="NCBI Taxonomy" id="35708"/>
    <lineage>
        <taxon>Eukaryota</taxon>
        <taxon>Viridiplantae</taxon>
        <taxon>Streptophyta</taxon>
        <taxon>Embryophyta</taxon>
        <taxon>Tracheophyta</taxon>
        <taxon>Spermatophyta</taxon>
        <taxon>Magnoliopsida</taxon>
        <taxon>Liliopsida</taxon>
        <taxon>Poales</taxon>
        <taxon>Poaceae</taxon>
        <taxon>PACMAD clade</taxon>
        <taxon>Arundinoideae</taxon>
        <taxon>Arundineae</taxon>
        <taxon>Arundo</taxon>
    </lineage>
</organism>
<reference evidence="1" key="1">
    <citation type="submission" date="2014-09" db="EMBL/GenBank/DDBJ databases">
        <authorList>
            <person name="Magalhaes I.L.F."/>
            <person name="Oliveira U."/>
            <person name="Santos F.R."/>
            <person name="Vidigal T.H.D.A."/>
            <person name="Brescovit A.D."/>
            <person name="Santos A.J."/>
        </authorList>
    </citation>
    <scope>NUCLEOTIDE SEQUENCE</scope>
    <source>
        <tissue evidence="1">Shoot tissue taken approximately 20 cm above the soil surface</tissue>
    </source>
</reference>
<dbReference type="AlphaFoldDB" id="A0A0A9F2V7"/>
<accession>A0A0A9F2V7</accession>
<name>A0A0A9F2V7_ARUDO</name>
<evidence type="ECO:0000313" key="1">
    <source>
        <dbReference type="EMBL" id="JAE06642.1"/>
    </source>
</evidence>
<protein>
    <submittedName>
        <fullName evidence="1">Uncharacterized protein</fullName>
    </submittedName>
</protein>
<sequence length="28" mass="3238">MWCRYLVTIMLLVCFLLCTVPRGGAYKS</sequence>